<feature type="compositionally biased region" description="Low complexity" evidence="1">
    <location>
        <begin position="22"/>
        <end position="42"/>
    </location>
</feature>
<evidence type="ECO:0000256" key="1">
    <source>
        <dbReference type="SAM" id="MobiDB-lite"/>
    </source>
</evidence>
<keyword evidence="4" id="KW-1185">Reference proteome</keyword>
<keyword evidence="2" id="KW-1133">Transmembrane helix</keyword>
<protein>
    <recommendedName>
        <fullName evidence="5">GTPase</fullName>
    </recommendedName>
</protein>
<accession>A0ABV9YG61</accession>
<feature type="transmembrane region" description="Helical" evidence="2">
    <location>
        <begin position="392"/>
        <end position="413"/>
    </location>
</feature>
<proteinExistence type="predicted"/>
<name>A0ABV9YG61_9PSEU</name>
<reference evidence="4" key="1">
    <citation type="journal article" date="2019" name="Int. J. Syst. Evol. Microbiol.">
        <title>The Global Catalogue of Microorganisms (GCM) 10K type strain sequencing project: providing services to taxonomists for standard genome sequencing and annotation.</title>
        <authorList>
            <consortium name="The Broad Institute Genomics Platform"/>
            <consortium name="The Broad Institute Genome Sequencing Center for Infectious Disease"/>
            <person name="Wu L."/>
            <person name="Ma J."/>
        </authorList>
    </citation>
    <scope>NUCLEOTIDE SEQUENCE [LARGE SCALE GENOMIC DNA]</scope>
    <source>
        <strain evidence="4">CGMCC 4.7093</strain>
    </source>
</reference>
<dbReference type="EMBL" id="JBHSIV010000001">
    <property type="protein sequence ID" value="MFC5060846.1"/>
    <property type="molecule type" value="Genomic_DNA"/>
</dbReference>
<feature type="region of interest" description="Disordered" evidence="1">
    <location>
        <begin position="1"/>
        <end position="42"/>
    </location>
</feature>
<gene>
    <name evidence="3" type="ORF">ACFPBZ_01405</name>
</gene>
<evidence type="ECO:0008006" key="5">
    <source>
        <dbReference type="Google" id="ProtNLM"/>
    </source>
</evidence>
<dbReference type="RefSeq" id="WP_378034182.1">
    <property type="nucleotide sequence ID" value="NZ_JBHSIV010000001.1"/>
</dbReference>
<evidence type="ECO:0000313" key="3">
    <source>
        <dbReference type="EMBL" id="MFC5060846.1"/>
    </source>
</evidence>
<organism evidence="3 4">
    <name type="scientific">Actinomycetospora atypica</name>
    <dbReference type="NCBI Taxonomy" id="1290095"/>
    <lineage>
        <taxon>Bacteria</taxon>
        <taxon>Bacillati</taxon>
        <taxon>Actinomycetota</taxon>
        <taxon>Actinomycetes</taxon>
        <taxon>Pseudonocardiales</taxon>
        <taxon>Pseudonocardiaceae</taxon>
        <taxon>Actinomycetospora</taxon>
    </lineage>
</organism>
<evidence type="ECO:0000313" key="4">
    <source>
        <dbReference type="Proteomes" id="UP001595947"/>
    </source>
</evidence>
<sequence>MSTALPDEVAAARRGLDRALADRGAPSSPASPADGSGGAPVVAVVGAPGRGRRALVGALLDLDPDPGPDRFTDEPGGVPLLEELDLLLPRRTRDGAWDPGPASMLLVVVGAGAPLDRDELDRLAAVAGEVETVVFALVGTEAHRGWRTVLEADRDLVAEHVPRLAGAEWFPVSPVLARAARGTGPEGEQRRRAAGIAPLQRRLHQLVARRRRMLDEANALRAGVTALSGTRPGTDRGRRRTELEIARTSLRREHHVRWRAELAGARVAAVDDLGRRIRALGARHRERIDTASRAGLADLGPEVARDLTAVAEAVVAELGERLRRLVGGTLAGLLSPAELARLRLPAPEARPDVPVPAPRAPDRLLVVAGASGGLGLSRLALLPLLAVPVAPVVGAALVPVSVGIGLGAATWLARARRRAAERAHARTWLAEALGQARTDLERVLVDALIVADREITLALDRALDERGRALDAELSALAEQDRRDRAREVRTAEAVARAEAVLARLAHVRDTT</sequence>
<keyword evidence="2" id="KW-0472">Membrane</keyword>
<feature type="compositionally biased region" description="Basic and acidic residues" evidence="1">
    <location>
        <begin position="10"/>
        <end position="21"/>
    </location>
</feature>
<evidence type="ECO:0000256" key="2">
    <source>
        <dbReference type="SAM" id="Phobius"/>
    </source>
</evidence>
<keyword evidence="2" id="KW-0812">Transmembrane</keyword>
<comment type="caution">
    <text evidence="3">The sequence shown here is derived from an EMBL/GenBank/DDBJ whole genome shotgun (WGS) entry which is preliminary data.</text>
</comment>
<dbReference type="Proteomes" id="UP001595947">
    <property type="component" value="Unassembled WGS sequence"/>
</dbReference>